<reference evidence="13" key="1">
    <citation type="journal article" date="2005" name="Nature">
        <title>The map-based sequence of the rice genome.</title>
        <authorList>
            <consortium name="International rice genome sequencing project (IRGSP)"/>
            <person name="Matsumoto T."/>
            <person name="Wu J."/>
            <person name="Kanamori H."/>
            <person name="Katayose Y."/>
            <person name="Fujisawa M."/>
            <person name="Namiki N."/>
            <person name="Mizuno H."/>
            <person name="Yamamoto K."/>
            <person name="Antonio B.A."/>
            <person name="Baba T."/>
            <person name="Sakata K."/>
            <person name="Nagamura Y."/>
            <person name="Aoki H."/>
            <person name="Arikawa K."/>
            <person name="Arita K."/>
            <person name="Bito T."/>
            <person name="Chiden Y."/>
            <person name="Fujitsuka N."/>
            <person name="Fukunaka R."/>
            <person name="Hamada M."/>
            <person name="Harada C."/>
            <person name="Hayashi A."/>
            <person name="Hijishita S."/>
            <person name="Honda M."/>
            <person name="Hosokawa S."/>
            <person name="Ichikawa Y."/>
            <person name="Idonuma A."/>
            <person name="Iijima M."/>
            <person name="Ikeda M."/>
            <person name="Ikeno M."/>
            <person name="Ito K."/>
            <person name="Ito S."/>
            <person name="Ito T."/>
            <person name="Ito Y."/>
            <person name="Ito Y."/>
            <person name="Iwabuchi A."/>
            <person name="Kamiya K."/>
            <person name="Karasawa W."/>
            <person name="Kurita K."/>
            <person name="Katagiri S."/>
            <person name="Kikuta A."/>
            <person name="Kobayashi H."/>
            <person name="Kobayashi N."/>
            <person name="Machita K."/>
            <person name="Maehara T."/>
            <person name="Masukawa M."/>
            <person name="Mizubayashi T."/>
            <person name="Mukai Y."/>
            <person name="Nagasaki H."/>
            <person name="Nagata Y."/>
            <person name="Naito S."/>
            <person name="Nakashima M."/>
            <person name="Nakama Y."/>
            <person name="Nakamichi Y."/>
            <person name="Nakamura M."/>
            <person name="Meguro A."/>
            <person name="Negishi M."/>
            <person name="Ohta I."/>
            <person name="Ohta T."/>
            <person name="Okamoto M."/>
            <person name="Ono N."/>
            <person name="Saji S."/>
            <person name="Sakaguchi M."/>
            <person name="Sakai K."/>
            <person name="Shibata M."/>
            <person name="Shimokawa T."/>
            <person name="Song J."/>
            <person name="Takazaki Y."/>
            <person name="Terasawa K."/>
            <person name="Tsugane M."/>
            <person name="Tsuji K."/>
            <person name="Ueda S."/>
            <person name="Waki K."/>
            <person name="Yamagata H."/>
            <person name="Yamamoto M."/>
            <person name="Yamamoto S."/>
            <person name="Yamane H."/>
            <person name="Yoshiki S."/>
            <person name="Yoshihara R."/>
            <person name="Yukawa K."/>
            <person name="Zhong H."/>
            <person name="Yano M."/>
            <person name="Yuan Q."/>
            <person name="Ouyang S."/>
            <person name="Liu J."/>
            <person name="Jones K.M."/>
            <person name="Gansberger K."/>
            <person name="Moffat K."/>
            <person name="Hill J."/>
            <person name="Bera J."/>
            <person name="Fadrosh D."/>
            <person name="Jin S."/>
            <person name="Johri S."/>
            <person name="Kim M."/>
            <person name="Overton L."/>
            <person name="Reardon M."/>
            <person name="Tsitrin T."/>
            <person name="Vuong H."/>
            <person name="Weaver B."/>
            <person name="Ciecko A."/>
            <person name="Tallon L."/>
            <person name="Jackson J."/>
            <person name="Pai G."/>
            <person name="Aken S.V."/>
            <person name="Utterback T."/>
            <person name="Reidmuller S."/>
            <person name="Feldblyum T."/>
            <person name="Hsiao J."/>
            <person name="Zismann V."/>
            <person name="Iobst S."/>
            <person name="de Vazeille A.R."/>
            <person name="Buell C.R."/>
            <person name="Ying K."/>
            <person name="Li Y."/>
            <person name="Lu T."/>
            <person name="Huang Y."/>
            <person name="Zhao Q."/>
            <person name="Feng Q."/>
            <person name="Zhang L."/>
            <person name="Zhu J."/>
            <person name="Weng Q."/>
            <person name="Mu J."/>
            <person name="Lu Y."/>
            <person name="Fan D."/>
            <person name="Liu Y."/>
            <person name="Guan J."/>
            <person name="Zhang Y."/>
            <person name="Yu S."/>
            <person name="Liu X."/>
            <person name="Zhang Y."/>
            <person name="Hong G."/>
            <person name="Han B."/>
            <person name="Choisne N."/>
            <person name="Demange N."/>
            <person name="Orjeda G."/>
            <person name="Samain S."/>
            <person name="Cattolico L."/>
            <person name="Pelletier E."/>
            <person name="Couloux A."/>
            <person name="Segurens B."/>
            <person name="Wincker P."/>
            <person name="D'Hont A."/>
            <person name="Scarpelli C."/>
            <person name="Weissenbach J."/>
            <person name="Salanoubat M."/>
            <person name="Quetier F."/>
            <person name="Yu Y."/>
            <person name="Kim H.R."/>
            <person name="Rambo T."/>
            <person name="Currie J."/>
            <person name="Collura K."/>
            <person name="Luo M."/>
            <person name="Yang T."/>
            <person name="Ammiraju J.S.S."/>
            <person name="Engler F."/>
            <person name="Soderlund C."/>
            <person name="Wing R.A."/>
            <person name="Palmer L.E."/>
            <person name="de la Bastide M."/>
            <person name="Spiegel L."/>
            <person name="Nascimento L."/>
            <person name="Zutavern T."/>
            <person name="O'Shaughnessy A."/>
            <person name="Dike S."/>
            <person name="Dedhia N."/>
            <person name="Preston R."/>
            <person name="Balija V."/>
            <person name="McCombie W.R."/>
            <person name="Chow T."/>
            <person name="Chen H."/>
            <person name="Chung M."/>
            <person name="Chen C."/>
            <person name="Shaw J."/>
            <person name="Wu H."/>
            <person name="Hsiao K."/>
            <person name="Chao Y."/>
            <person name="Chu M."/>
            <person name="Cheng C."/>
            <person name="Hour A."/>
            <person name="Lee P."/>
            <person name="Lin S."/>
            <person name="Lin Y."/>
            <person name="Liou J."/>
            <person name="Liu S."/>
            <person name="Hsing Y."/>
            <person name="Raghuvanshi S."/>
            <person name="Mohanty A."/>
            <person name="Bharti A.K."/>
            <person name="Gaur A."/>
            <person name="Gupta V."/>
            <person name="Kumar D."/>
            <person name="Ravi V."/>
            <person name="Vij S."/>
            <person name="Kapur A."/>
            <person name="Khurana P."/>
            <person name="Khurana P."/>
            <person name="Khurana J.P."/>
            <person name="Tyagi A.K."/>
            <person name="Gaikwad K."/>
            <person name="Singh A."/>
            <person name="Dalal V."/>
            <person name="Srivastava S."/>
            <person name="Dixit A."/>
            <person name="Pal A.K."/>
            <person name="Ghazi I.A."/>
            <person name="Yadav M."/>
            <person name="Pandit A."/>
            <person name="Bhargava A."/>
            <person name="Sureshbabu K."/>
            <person name="Batra K."/>
            <person name="Sharma T.R."/>
            <person name="Mohapatra T."/>
            <person name="Singh N.K."/>
            <person name="Messing J."/>
            <person name="Nelson A.B."/>
            <person name="Fuks G."/>
            <person name="Kavchok S."/>
            <person name="Keizer G."/>
            <person name="Linton E."/>
            <person name="Llaca V."/>
            <person name="Song R."/>
            <person name="Tanyolac B."/>
            <person name="Young S."/>
            <person name="Ho-Il K."/>
            <person name="Hahn J.H."/>
            <person name="Sangsakoo G."/>
            <person name="Vanavichit A."/>
            <person name="de Mattos Luiz.A.T."/>
            <person name="Zimmer P.D."/>
            <person name="Malone G."/>
            <person name="Dellagostin O."/>
            <person name="de Oliveira A.C."/>
            <person name="Bevan M."/>
            <person name="Bancroft I."/>
            <person name="Minx P."/>
            <person name="Cordum H."/>
            <person name="Wilson R."/>
            <person name="Cheng Z."/>
            <person name="Jin W."/>
            <person name="Jiang J."/>
            <person name="Leong S.A."/>
            <person name="Iwama H."/>
            <person name="Gojobori T."/>
            <person name="Itoh T."/>
            <person name="Niimura Y."/>
            <person name="Fujii Y."/>
            <person name="Habara T."/>
            <person name="Sakai H."/>
            <person name="Sato Y."/>
            <person name="Wilson G."/>
            <person name="Kumar K."/>
            <person name="McCouch S."/>
            <person name="Juretic N."/>
            <person name="Hoen D."/>
            <person name="Wright S."/>
            <person name="Bruskiewich R."/>
            <person name="Bureau T."/>
            <person name="Miyao A."/>
            <person name="Hirochika H."/>
            <person name="Nishikawa T."/>
            <person name="Kadowaki K."/>
            <person name="Sugiura M."/>
            <person name="Burr B."/>
            <person name="Sasaki T."/>
        </authorList>
    </citation>
    <scope>NUCLEOTIDE SEQUENCE [LARGE SCALE GENOMIC DNA]</scope>
    <source>
        <strain evidence="13">cv. Nipponbare</strain>
    </source>
</reference>
<dbReference type="InterPro" id="IPR055414">
    <property type="entry name" value="LRR_R13L4/SHOC2-like"/>
</dbReference>
<dbReference type="CDD" id="cd14798">
    <property type="entry name" value="RX-CC_like"/>
    <property type="match status" value="1"/>
</dbReference>
<evidence type="ECO:0000256" key="7">
    <source>
        <dbReference type="SAM" id="MobiDB-lite"/>
    </source>
</evidence>
<dbReference type="InterPro" id="IPR036388">
    <property type="entry name" value="WH-like_DNA-bd_sf"/>
</dbReference>
<comment type="similarity">
    <text evidence="1">Belongs to the disease resistance NB-LRR family.</text>
</comment>
<evidence type="ECO:0000256" key="3">
    <source>
        <dbReference type="ARBA" id="ARBA00022737"/>
    </source>
</evidence>
<feature type="domain" description="Disease resistance N-terminal" evidence="9">
    <location>
        <begin position="12"/>
        <end position="102"/>
    </location>
</feature>
<dbReference type="GO" id="GO:0042742">
    <property type="term" value="P:defense response to bacterium"/>
    <property type="evidence" value="ECO:0007669"/>
    <property type="project" value="UniProtKB-ARBA"/>
</dbReference>
<feature type="domain" description="Disease resistance protein winged helix" evidence="10">
    <location>
        <begin position="434"/>
        <end position="500"/>
    </location>
</feature>
<reference evidence="13" key="2">
    <citation type="journal article" date="2008" name="Nucleic Acids Res.">
        <title>The rice annotation project database (RAP-DB): 2008 update.</title>
        <authorList>
            <consortium name="The rice annotation project (RAP)"/>
        </authorList>
    </citation>
    <scope>GENOME REANNOTATION</scope>
    <source>
        <strain evidence="13">cv. Nipponbare</strain>
    </source>
</reference>
<organism evidence="12 13">
    <name type="scientific">Oryza sativa subsp. japonica</name>
    <name type="common">Rice</name>
    <dbReference type="NCBI Taxonomy" id="39947"/>
    <lineage>
        <taxon>Eukaryota</taxon>
        <taxon>Viridiplantae</taxon>
        <taxon>Streptophyta</taxon>
        <taxon>Embryophyta</taxon>
        <taxon>Tracheophyta</taxon>
        <taxon>Spermatophyta</taxon>
        <taxon>Magnoliopsida</taxon>
        <taxon>Liliopsida</taxon>
        <taxon>Poales</taxon>
        <taxon>Poaceae</taxon>
        <taxon>BOP clade</taxon>
        <taxon>Oryzoideae</taxon>
        <taxon>Oryzeae</taxon>
        <taxon>Oryzinae</taxon>
        <taxon>Oryza</taxon>
        <taxon>Oryza sativa</taxon>
    </lineage>
</organism>
<feature type="domain" description="NB-ARC" evidence="8">
    <location>
        <begin position="174"/>
        <end position="344"/>
    </location>
</feature>
<dbReference type="InterPro" id="IPR041118">
    <property type="entry name" value="Rx_N"/>
</dbReference>
<dbReference type="InterPro" id="IPR002182">
    <property type="entry name" value="NB-ARC"/>
</dbReference>
<dbReference type="SUPFAM" id="SSF52058">
    <property type="entry name" value="L domain-like"/>
    <property type="match status" value="1"/>
</dbReference>
<dbReference type="InterPro" id="IPR032675">
    <property type="entry name" value="LRR_dom_sf"/>
</dbReference>
<dbReference type="InterPro" id="IPR038005">
    <property type="entry name" value="RX-like_CC"/>
</dbReference>
<evidence type="ECO:0000259" key="9">
    <source>
        <dbReference type="Pfam" id="PF18052"/>
    </source>
</evidence>
<evidence type="ECO:0000259" key="11">
    <source>
        <dbReference type="Pfam" id="PF23598"/>
    </source>
</evidence>
<dbReference type="EMBL" id="AP004465">
    <property type="protein sequence ID" value="BAD05304.1"/>
    <property type="molecule type" value="Genomic_DNA"/>
</dbReference>
<evidence type="ECO:0000259" key="8">
    <source>
        <dbReference type="Pfam" id="PF00931"/>
    </source>
</evidence>
<dbReference type="GO" id="GO:0002758">
    <property type="term" value="P:innate immune response-activating signaling pathway"/>
    <property type="evidence" value="ECO:0007669"/>
    <property type="project" value="UniProtKB-ARBA"/>
</dbReference>
<gene>
    <name evidence="12" type="primary">P0690C12.14</name>
</gene>
<proteinExistence type="inferred from homology"/>
<dbReference type="InterPro" id="IPR042197">
    <property type="entry name" value="Apaf_helical"/>
</dbReference>
<dbReference type="Pfam" id="PF00931">
    <property type="entry name" value="NB-ARC"/>
    <property type="match status" value="1"/>
</dbReference>
<feature type="domain" description="Disease resistance R13L4/SHOC-2-like LRR" evidence="11">
    <location>
        <begin position="550"/>
        <end position="901"/>
    </location>
</feature>
<dbReference type="Gene3D" id="3.40.50.300">
    <property type="entry name" value="P-loop containing nucleotide triphosphate hydrolases"/>
    <property type="match status" value="1"/>
</dbReference>
<dbReference type="Gene3D" id="1.10.8.430">
    <property type="entry name" value="Helical domain of apoptotic protease-activating factors"/>
    <property type="match status" value="1"/>
</dbReference>
<evidence type="ECO:0000256" key="6">
    <source>
        <dbReference type="ARBA" id="ARBA00023054"/>
    </source>
</evidence>
<dbReference type="Pfam" id="PF23559">
    <property type="entry name" value="WHD_DRP"/>
    <property type="match status" value="1"/>
</dbReference>
<sequence length="928" mass="105219">MEGAIVSIATGALKPVLMKLATLVCNEYMISKEVHKEIETLSSELTAIHSFLLKMSEEENPDAQDHAWMMDVRELSYDIEDIIDEFMVRVDDDSANPDGFISKCKNSLAKMKTRSRIAKAIRDFKSQITKVGDRHARYRTRETVLRTNNRIVDHRALSIFELASNLVGIDEPKNEVIKLLSSNDGCESMQQQPKVISIVGFGGLGKTTLAYQVYQELKGKFDCSAFLSVSRNPNMMRILRTILSEVAQRDYALTEDGYEQQLIIKISNFLSNKRYLIVIDDIWKVEIWNIIKGAFSMSSQCSKIITTTRINDVARSCCSSFSGHVYNIRPLNMVHSRHLFHRRLFNSEEKCPSHLEEVSDQILKKCDGLPLAIIAISGLLVNKPMTKDQWDHVKNSIGSALERNPSVDVMISILSLSYYDLPPHLKTCLLHLSIFPEDYLIEKDDLILRWVAEGFIHKKGSYTSFELGEMCFNELANRNLIQRCSNKDDWKVHDTILDFIISMSIKDNFVTLVASPDQTIGTNKVRRLSLQIGIEDGNSILQRRLSDLSHARSLDVFCYQPKLPSLLEFRHLRVLSFRYCKWLKSHCIANIGRLFQLRYLNLKKTGLTELPEEIGCLQSLETLNVMDNHMVQLPQCITRLGNLMHLFIGNQIQLPDGIAKMQALETLQAVDLSKHSSNIVKELGQLKNLRELNLLIYDYDACTEEHMKTIASCLLQLGTYNLRRLNIMTSIILGNIYLPDPWCPAPLKLEGLDISGSPMPRVPTWIGSLVNLKRLGLALEGVNCEDLSIIGCLPSLLQLSLRVPGYRDSLIISGCYGFSCLRDFCFIGQQPIFTAGSMPRLELLILNINASKPETVTNAALENLPCLMTVQYLLYQYNKNDHEIENAEAALKRAAYTYLNKRSKASRQDGQCSRLGPQASRPWPAMHN</sequence>
<evidence type="ECO:0000256" key="1">
    <source>
        <dbReference type="ARBA" id="ARBA00008894"/>
    </source>
</evidence>
<dbReference type="PANTHER" id="PTHR23155">
    <property type="entry name" value="DISEASE RESISTANCE PROTEIN RP"/>
    <property type="match status" value="1"/>
</dbReference>
<evidence type="ECO:0000259" key="10">
    <source>
        <dbReference type="Pfam" id="PF23559"/>
    </source>
</evidence>
<accession>Q6ZD17</accession>
<dbReference type="FunFam" id="3.40.50.300:FF:001091">
    <property type="entry name" value="Probable disease resistance protein At1g61300"/>
    <property type="match status" value="1"/>
</dbReference>
<dbReference type="Gene3D" id="3.80.10.10">
    <property type="entry name" value="Ribonuclease Inhibitor"/>
    <property type="match status" value="1"/>
</dbReference>
<dbReference type="AlphaFoldDB" id="Q6ZD17"/>
<dbReference type="Gene3D" id="1.20.5.4130">
    <property type="match status" value="1"/>
</dbReference>
<keyword evidence="6" id="KW-0175">Coiled coil</keyword>
<keyword evidence="3" id="KW-0677">Repeat</keyword>
<dbReference type="HOGENOM" id="CLU_000837_25_0_1"/>
<evidence type="ECO:0000256" key="2">
    <source>
        <dbReference type="ARBA" id="ARBA00022614"/>
    </source>
</evidence>
<evidence type="ECO:0000256" key="4">
    <source>
        <dbReference type="ARBA" id="ARBA00022741"/>
    </source>
</evidence>
<dbReference type="FunFam" id="1.10.10.10:FF:000322">
    <property type="entry name" value="Probable disease resistance protein At1g63360"/>
    <property type="match status" value="1"/>
</dbReference>
<dbReference type="GO" id="GO:0009626">
    <property type="term" value="P:plant-type hypersensitive response"/>
    <property type="evidence" value="ECO:0007669"/>
    <property type="project" value="UniProtKB-ARBA"/>
</dbReference>
<dbReference type="InterPro" id="IPR058922">
    <property type="entry name" value="WHD_DRP"/>
</dbReference>
<name>Q6ZD17_ORYSJ</name>
<keyword evidence="2" id="KW-0433">Leucine-rich repeat</keyword>
<dbReference type="PANTHER" id="PTHR23155:SF1107">
    <property type="entry name" value="OS08G0373000 PROTEIN"/>
    <property type="match status" value="1"/>
</dbReference>
<evidence type="ECO:0000313" key="12">
    <source>
        <dbReference type="EMBL" id="BAD05304.1"/>
    </source>
</evidence>
<dbReference type="Pfam" id="PF23598">
    <property type="entry name" value="LRR_14"/>
    <property type="match status" value="1"/>
</dbReference>
<evidence type="ECO:0000313" key="13">
    <source>
        <dbReference type="Proteomes" id="UP000000763"/>
    </source>
</evidence>
<dbReference type="SUPFAM" id="SSF52540">
    <property type="entry name" value="P-loop containing nucleoside triphosphate hydrolases"/>
    <property type="match status" value="1"/>
</dbReference>
<dbReference type="GO" id="GO:0043531">
    <property type="term" value="F:ADP binding"/>
    <property type="evidence" value="ECO:0007669"/>
    <property type="project" value="InterPro"/>
</dbReference>
<dbReference type="PRINTS" id="PR00364">
    <property type="entry name" value="DISEASERSIST"/>
</dbReference>
<feature type="region of interest" description="Disordered" evidence="7">
    <location>
        <begin position="907"/>
        <end position="928"/>
    </location>
</feature>
<keyword evidence="4" id="KW-0547">Nucleotide-binding</keyword>
<dbReference type="Proteomes" id="UP000000763">
    <property type="component" value="Chromosome 8"/>
</dbReference>
<dbReference type="InterPro" id="IPR027417">
    <property type="entry name" value="P-loop_NTPase"/>
</dbReference>
<evidence type="ECO:0000256" key="5">
    <source>
        <dbReference type="ARBA" id="ARBA00022821"/>
    </source>
</evidence>
<dbReference type="InterPro" id="IPR044974">
    <property type="entry name" value="Disease_R_plants"/>
</dbReference>
<protein>
    <submittedName>
        <fullName evidence="12">Disease resistance protein RPM1</fullName>
    </submittedName>
</protein>
<keyword evidence="5" id="KW-0611">Plant defense</keyword>
<dbReference type="Pfam" id="PF18052">
    <property type="entry name" value="Rx_N"/>
    <property type="match status" value="1"/>
</dbReference>
<dbReference type="Gene3D" id="1.10.10.10">
    <property type="entry name" value="Winged helix-like DNA-binding domain superfamily/Winged helix DNA-binding domain"/>
    <property type="match status" value="1"/>
</dbReference>